<feature type="region of interest" description="Disordered" evidence="1">
    <location>
        <begin position="1"/>
        <end position="50"/>
    </location>
</feature>
<reference evidence="2 4" key="1">
    <citation type="journal article" date="2008" name="Science">
        <title>The Physcomitrella genome reveals evolutionary insights into the conquest of land by plants.</title>
        <authorList>
            <person name="Rensing S."/>
            <person name="Lang D."/>
            <person name="Zimmer A."/>
            <person name="Terry A."/>
            <person name="Salamov A."/>
            <person name="Shapiro H."/>
            <person name="Nishiyama T."/>
            <person name="Perroud P.-F."/>
            <person name="Lindquist E."/>
            <person name="Kamisugi Y."/>
            <person name="Tanahashi T."/>
            <person name="Sakakibara K."/>
            <person name="Fujita T."/>
            <person name="Oishi K."/>
            <person name="Shin-I T."/>
            <person name="Kuroki Y."/>
            <person name="Toyoda A."/>
            <person name="Suzuki Y."/>
            <person name="Hashimoto A."/>
            <person name="Yamaguchi K."/>
            <person name="Sugano A."/>
            <person name="Kohara Y."/>
            <person name="Fujiyama A."/>
            <person name="Anterola A."/>
            <person name="Aoki S."/>
            <person name="Ashton N."/>
            <person name="Barbazuk W.B."/>
            <person name="Barker E."/>
            <person name="Bennetzen J."/>
            <person name="Bezanilla M."/>
            <person name="Blankenship R."/>
            <person name="Cho S.H."/>
            <person name="Dutcher S."/>
            <person name="Estelle M."/>
            <person name="Fawcett J.A."/>
            <person name="Gundlach H."/>
            <person name="Hanada K."/>
            <person name="Heyl A."/>
            <person name="Hicks K.A."/>
            <person name="Hugh J."/>
            <person name="Lohr M."/>
            <person name="Mayer K."/>
            <person name="Melkozernov A."/>
            <person name="Murata T."/>
            <person name="Nelson D."/>
            <person name="Pils B."/>
            <person name="Prigge M."/>
            <person name="Reiss B."/>
            <person name="Renner T."/>
            <person name="Rombauts S."/>
            <person name="Rushton P."/>
            <person name="Sanderfoot A."/>
            <person name="Schween G."/>
            <person name="Shiu S.-H."/>
            <person name="Stueber K."/>
            <person name="Theodoulou F.L."/>
            <person name="Tu H."/>
            <person name="Van de Peer Y."/>
            <person name="Verrier P.J."/>
            <person name="Waters E."/>
            <person name="Wood A."/>
            <person name="Yang L."/>
            <person name="Cove D."/>
            <person name="Cuming A."/>
            <person name="Hasebe M."/>
            <person name="Lucas S."/>
            <person name="Mishler D.B."/>
            <person name="Reski R."/>
            <person name="Grigoriev I."/>
            <person name="Quatrano R.S."/>
            <person name="Boore J.L."/>
        </authorList>
    </citation>
    <scope>NUCLEOTIDE SEQUENCE [LARGE SCALE GENOMIC DNA]</scope>
    <source>
        <strain evidence="3 4">cv. Gransden 2004</strain>
    </source>
</reference>
<dbReference type="EnsemblPlants" id="Pp3c21_14380V3.2">
    <property type="protein sequence ID" value="PAC:32915355.CDS.1"/>
    <property type="gene ID" value="Pp3c21_14380"/>
</dbReference>
<reference evidence="3" key="3">
    <citation type="submission" date="2020-12" db="UniProtKB">
        <authorList>
            <consortium name="EnsemblPlants"/>
        </authorList>
    </citation>
    <scope>IDENTIFICATION</scope>
</reference>
<accession>A0A2K1IRX2</accession>
<evidence type="ECO:0000313" key="3">
    <source>
        <dbReference type="EnsemblPlants" id="PAC:32915354.CDS.1"/>
    </source>
</evidence>
<evidence type="ECO:0000313" key="2">
    <source>
        <dbReference type="EMBL" id="PNR32031.1"/>
    </source>
</evidence>
<dbReference type="EMBL" id="ABEU02000021">
    <property type="protein sequence ID" value="PNR32031.1"/>
    <property type="molecule type" value="Genomic_DNA"/>
</dbReference>
<keyword evidence="4" id="KW-1185">Reference proteome</keyword>
<evidence type="ECO:0000313" key="4">
    <source>
        <dbReference type="Proteomes" id="UP000006727"/>
    </source>
</evidence>
<dbReference type="InParanoid" id="A0A2K1IRX2"/>
<dbReference type="Gramene" id="Pp3c21_14380V3.2">
    <property type="protein sequence ID" value="PAC:32915355.CDS.1"/>
    <property type="gene ID" value="Pp3c21_14380"/>
</dbReference>
<organism evidence="2">
    <name type="scientific">Physcomitrium patens</name>
    <name type="common">Spreading-leaved earth moss</name>
    <name type="synonym">Physcomitrella patens</name>
    <dbReference type="NCBI Taxonomy" id="3218"/>
    <lineage>
        <taxon>Eukaryota</taxon>
        <taxon>Viridiplantae</taxon>
        <taxon>Streptophyta</taxon>
        <taxon>Embryophyta</taxon>
        <taxon>Bryophyta</taxon>
        <taxon>Bryophytina</taxon>
        <taxon>Bryopsida</taxon>
        <taxon>Funariidae</taxon>
        <taxon>Funariales</taxon>
        <taxon>Funariaceae</taxon>
        <taxon>Physcomitrium</taxon>
    </lineage>
</organism>
<sequence>MTIRGAGNGSLVPLSSGVVSNPSKQRASRTGNRHNRKAAEISNQLNRKDL</sequence>
<name>A0A2K1IRX2_PHYPA</name>
<protein>
    <submittedName>
        <fullName evidence="2 3">Uncharacterized protein</fullName>
    </submittedName>
</protein>
<dbReference type="Gramene" id="Pp3c21_14380V3.1">
    <property type="protein sequence ID" value="PAC:32915354.CDS.1"/>
    <property type="gene ID" value="Pp3c21_14380"/>
</dbReference>
<dbReference type="Proteomes" id="UP000006727">
    <property type="component" value="Chromosome 21"/>
</dbReference>
<evidence type="ECO:0000256" key="1">
    <source>
        <dbReference type="SAM" id="MobiDB-lite"/>
    </source>
</evidence>
<feature type="compositionally biased region" description="Polar residues" evidence="1">
    <location>
        <begin position="41"/>
        <end position="50"/>
    </location>
</feature>
<proteinExistence type="predicted"/>
<gene>
    <name evidence="2" type="ORF">PHYPA_026156</name>
</gene>
<dbReference type="EnsemblPlants" id="Pp3c21_14380V3.1">
    <property type="protein sequence ID" value="PAC:32915354.CDS.1"/>
    <property type="gene ID" value="Pp3c21_14380"/>
</dbReference>
<feature type="compositionally biased region" description="Low complexity" evidence="1">
    <location>
        <begin position="9"/>
        <end position="23"/>
    </location>
</feature>
<dbReference type="AlphaFoldDB" id="A0A2K1IRX2"/>
<reference evidence="2 4" key="2">
    <citation type="journal article" date="2018" name="Plant J.">
        <title>The Physcomitrella patens chromosome-scale assembly reveals moss genome structure and evolution.</title>
        <authorList>
            <person name="Lang D."/>
            <person name="Ullrich K.K."/>
            <person name="Murat F."/>
            <person name="Fuchs J."/>
            <person name="Jenkins J."/>
            <person name="Haas F.B."/>
            <person name="Piednoel M."/>
            <person name="Gundlach H."/>
            <person name="Van Bel M."/>
            <person name="Meyberg R."/>
            <person name="Vives C."/>
            <person name="Morata J."/>
            <person name="Symeonidi A."/>
            <person name="Hiss M."/>
            <person name="Muchero W."/>
            <person name="Kamisugi Y."/>
            <person name="Saleh O."/>
            <person name="Blanc G."/>
            <person name="Decker E.L."/>
            <person name="van Gessel N."/>
            <person name="Grimwood J."/>
            <person name="Hayes R.D."/>
            <person name="Graham S.W."/>
            <person name="Gunter L.E."/>
            <person name="McDaniel S.F."/>
            <person name="Hoernstein S.N.W."/>
            <person name="Larsson A."/>
            <person name="Li F.W."/>
            <person name="Perroud P.F."/>
            <person name="Phillips J."/>
            <person name="Ranjan P."/>
            <person name="Rokshar D.S."/>
            <person name="Rothfels C.J."/>
            <person name="Schneider L."/>
            <person name="Shu S."/>
            <person name="Stevenson D.W."/>
            <person name="Thummler F."/>
            <person name="Tillich M."/>
            <person name="Villarreal Aguilar J.C."/>
            <person name="Widiez T."/>
            <person name="Wong G.K."/>
            <person name="Wymore A."/>
            <person name="Zhang Y."/>
            <person name="Zimmer A.D."/>
            <person name="Quatrano R.S."/>
            <person name="Mayer K.F.X."/>
            <person name="Goodstein D."/>
            <person name="Casacuberta J.M."/>
            <person name="Vandepoele K."/>
            <person name="Reski R."/>
            <person name="Cuming A.C."/>
            <person name="Tuskan G.A."/>
            <person name="Maumus F."/>
            <person name="Salse J."/>
            <person name="Schmutz J."/>
            <person name="Rensing S.A."/>
        </authorList>
    </citation>
    <scope>NUCLEOTIDE SEQUENCE [LARGE SCALE GENOMIC DNA]</scope>
    <source>
        <strain evidence="3 4">cv. Gransden 2004</strain>
    </source>
</reference>